<dbReference type="EMBL" id="DSPX01000197">
    <property type="protein sequence ID" value="HGG02707.1"/>
    <property type="molecule type" value="Genomic_DNA"/>
</dbReference>
<proteinExistence type="predicted"/>
<keyword evidence="1" id="KW-0812">Transmembrane</keyword>
<reference evidence="2" key="1">
    <citation type="journal article" date="2020" name="mSystems">
        <title>Genome- and Community-Level Interaction Insights into Carbon Utilization and Element Cycling Functions of Hydrothermarchaeota in Hydrothermal Sediment.</title>
        <authorList>
            <person name="Zhou Z."/>
            <person name="Liu Y."/>
            <person name="Xu W."/>
            <person name="Pan J."/>
            <person name="Luo Z.H."/>
            <person name="Li M."/>
        </authorList>
    </citation>
    <scope>NUCLEOTIDE SEQUENCE [LARGE SCALE GENOMIC DNA]</scope>
    <source>
        <strain evidence="2">SpSt-374</strain>
    </source>
</reference>
<organism evidence="2">
    <name type="scientific">Planktothricoides sp. SpSt-374</name>
    <dbReference type="NCBI Taxonomy" id="2282167"/>
    <lineage>
        <taxon>Bacteria</taxon>
        <taxon>Bacillati</taxon>
        <taxon>Cyanobacteriota</taxon>
        <taxon>Cyanophyceae</taxon>
        <taxon>Oscillatoriophycideae</taxon>
        <taxon>Oscillatoriales</taxon>
        <taxon>Oscillatoriaceae</taxon>
        <taxon>Planktothricoides</taxon>
    </lineage>
</organism>
<keyword evidence="1" id="KW-0472">Membrane</keyword>
<dbReference type="GO" id="GO:0004180">
    <property type="term" value="F:carboxypeptidase activity"/>
    <property type="evidence" value="ECO:0007669"/>
    <property type="project" value="UniProtKB-KW"/>
</dbReference>
<sequence>MAPTVLAHGVKIETKTTQAMEIQAAYDSGEPMTDASITIYAPNDPATPWRQGNTDGNGRFMFAPDLSLPGTWDIKVRKAGHGGIVHVTVDSPEAGVVEERNPTHGTVQAQSLSPLQKGVMLASVVWGCVGTALFFADKGQRTKDKGQRTNAHF</sequence>
<dbReference type="AlphaFoldDB" id="A0A7C3ZZQ0"/>
<evidence type="ECO:0000256" key="1">
    <source>
        <dbReference type="SAM" id="Phobius"/>
    </source>
</evidence>
<keyword evidence="2" id="KW-0378">Hydrolase</keyword>
<comment type="caution">
    <text evidence="2">The sequence shown here is derived from an EMBL/GenBank/DDBJ whole genome shotgun (WGS) entry which is preliminary data.</text>
</comment>
<keyword evidence="2" id="KW-0121">Carboxypeptidase</keyword>
<feature type="transmembrane region" description="Helical" evidence="1">
    <location>
        <begin position="118"/>
        <end position="136"/>
    </location>
</feature>
<accession>A0A7C3ZZQ0</accession>
<keyword evidence="2" id="KW-0645">Protease</keyword>
<name>A0A7C3ZZQ0_9CYAN</name>
<keyword evidence="1" id="KW-1133">Transmembrane helix</keyword>
<evidence type="ECO:0000313" key="2">
    <source>
        <dbReference type="EMBL" id="HGG02707.1"/>
    </source>
</evidence>
<gene>
    <name evidence="2" type="ORF">ENR15_19210</name>
</gene>
<protein>
    <submittedName>
        <fullName evidence="2">Carboxypeptidase regulatory-like domain-containing protein</fullName>
    </submittedName>
</protein>